<evidence type="ECO:0000313" key="5">
    <source>
        <dbReference type="Proteomes" id="UP000318582"/>
    </source>
</evidence>
<feature type="region of interest" description="Disordered" evidence="1">
    <location>
        <begin position="1202"/>
        <end position="1271"/>
    </location>
</feature>
<dbReference type="Proteomes" id="UP000318582">
    <property type="component" value="Unassembled WGS sequence"/>
</dbReference>
<dbReference type="GO" id="GO:0005737">
    <property type="term" value="C:cytoplasm"/>
    <property type="evidence" value="ECO:0007669"/>
    <property type="project" value="UniProtKB-ARBA"/>
</dbReference>
<feature type="region of interest" description="Disordered" evidence="1">
    <location>
        <begin position="1465"/>
        <end position="1508"/>
    </location>
</feature>
<feature type="region of interest" description="Disordered" evidence="1">
    <location>
        <begin position="1405"/>
        <end position="1441"/>
    </location>
</feature>
<dbReference type="InterPro" id="IPR023393">
    <property type="entry name" value="START-like_dom_sf"/>
</dbReference>
<feature type="compositionally biased region" description="Polar residues" evidence="1">
    <location>
        <begin position="1252"/>
        <end position="1270"/>
    </location>
</feature>
<dbReference type="CDD" id="cd00177">
    <property type="entry name" value="START"/>
    <property type="match status" value="2"/>
</dbReference>
<evidence type="ECO:0000313" key="4">
    <source>
        <dbReference type="EMBL" id="TPX55157.1"/>
    </source>
</evidence>
<dbReference type="InterPro" id="IPR051213">
    <property type="entry name" value="START_lipid_transfer"/>
</dbReference>
<dbReference type="PANTHER" id="PTHR19308:SF14">
    <property type="entry name" value="START DOMAIN-CONTAINING PROTEIN"/>
    <property type="match status" value="1"/>
</dbReference>
<feature type="region of interest" description="Disordered" evidence="1">
    <location>
        <begin position="766"/>
        <end position="796"/>
    </location>
</feature>
<dbReference type="PROSITE" id="PS50848">
    <property type="entry name" value="START"/>
    <property type="match status" value="2"/>
</dbReference>
<evidence type="ECO:0000259" key="3">
    <source>
        <dbReference type="PROSITE" id="PS50848"/>
    </source>
</evidence>
<feature type="domain" description="START" evidence="3">
    <location>
        <begin position="835"/>
        <end position="1046"/>
    </location>
</feature>
<feature type="compositionally biased region" description="Polar residues" evidence="1">
    <location>
        <begin position="773"/>
        <end position="796"/>
    </location>
</feature>
<name>A0A507DVE0_9FUNG</name>
<dbReference type="InterPro" id="IPR002913">
    <property type="entry name" value="START_lipid-bd_dom"/>
</dbReference>
<keyword evidence="5" id="KW-1185">Reference proteome</keyword>
<protein>
    <recommendedName>
        <fullName evidence="3">START domain-containing protein</fullName>
    </recommendedName>
</protein>
<feature type="region of interest" description="Disordered" evidence="1">
    <location>
        <begin position="1127"/>
        <end position="1153"/>
    </location>
</feature>
<dbReference type="Gene3D" id="3.30.530.20">
    <property type="match status" value="3"/>
</dbReference>
<accession>A0A507DVE0</accession>
<comment type="caution">
    <text evidence="4">The sequence shown here is derived from an EMBL/GenBank/DDBJ whole genome shotgun (WGS) entry which is preliminary data.</text>
</comment>
<dbReference type="GO" id="GO:0008289">
    <property type="term" value="F:lipid binding"/>
    <property type="evidence" value="ECO:0007669"/>
    <property type="project" value="InterPro"/>
</dbReference>
<dbReference type="SUPFAM" id="SSF55961">
    <property type="entry name" value="Bet v1-like"/>
    <property type="match status" value="2"/>
</dbReference>
<feature type="transmembrane region" description="Helical" evidence="2">
    <location>
        <begin position="1538"/>
        <end position="1562"/>
    </location>
</feature>
<dbReference type="EMBL" id="QEAQ01000124">
    <property type="protein sequence ID" value="TPX55157.1"/>
    <property type="molecule type" value="Genomic_DNA"/>
</dbReference>
<feature type="domain" description="START" evidence="3">
    <location>
        <begin position="497"/>
        <end position="610"/>
    </location>
</feature>
<sequence>MAAAHSSLANTTPTHAFPDLLLRAHEQYRSLSSASDWESCPYDAPDRSDDAKALRVYHRAASSTCFKIVARVPDGNNGIALKPRNFGAVLGEASCDNRDCIFDQVKVIERIDARTSLQHLRTSSSKVTSVPNDFIVITQTVATSTTFVSISTSVPPAAASPAATTAAQPCKRSKLHLLAFVVERAADFDGLRVTVLLKTEEKEGADLLAVNKIPRTILGASAILRKQGFAPYLLNFAQSIIIRNETYNHDALTYELQWEVEPPPPEEDEIGQLGESTVSIFSTGSATPAPMVEVRLDSMRWLKPGKGLRIYLESGRAEHDTDVESLVEATPDAENGLKIACVFDMDRKHEVFTMKMEVSDQAGIWINGRLLDSVDSASALTAEIRDTPMIDEQRSTPSGGISLTKEHVKMQASVTPGISLRLYEHRFITAVAKGFNLFNCLLSDTTFRHVSSQKSIAIFHKEVLDHPVGILKGVGVYAGSQGLMWDVLAVIQTAGVRKIWDANFENDTLIEHLCPTSFLVHAMNKAVWPTSARDATVVSTLITDNDSRIQSIVNSVENDDALPGVKNGTVRAHVDIAGWDIECLPHGEIRVTHIMQFNPRGWIPSSLLNAVSTQLPLAVNAVYTHVKEFGAPPYIVRCPERYRIVRKEYDHGSGTFQLAAMPRSEEHKMGTCQVLDVRIDLEKWCSGDVDIGASQPVKLLRNQTYGVSALLIRIIASQSDIELRVSKGARGEGIVVNGVSREVDEGHVDFDPDSFSRSGSNLLIGSLPISIPTPRSQSPAGTPEQSQGWESPSGRLSASAVMLNERDTTLPMSLPADDSSKGGKGAAPRTSRKASEGERLRELKHSAKSAVGKLMKINSTSNNWALVTSLRSGLTVHKRTVSTSGFPMMKGVKVIEGFSSQEVFAVIKAFGCRKIWDDLLENGRRLEYCGEGVDVSYITLQSFFPMSRRDLVAIGKDEILSPSNNGPPTIVTAASSVSETLLSSEGLSSIARETNVRGNLLLSGWLLEPIDPYTAQQHPIPSTKATFYYQADLGGSIPTSLYGFLVGNAPKHPARVEAYLKEHGVPPYVAWPGITKTDPEEEGAEIDGVQSRDIRVLRQEFDHAKNYFVTEFSIYAEDLAAKKRALHGSSTTTRPGTEPFEIELDPPLSSDEDEEEDVLLMHIILDMSRYRLGYDVTWESSQSVNGTKFGEGLDLRIELVEIPPPPTHSATHFPSSATDGQSSTAGARAVHTGSDSGAESDGRALAGDRGLTTRQSASTPSRPKSKNTVLKHSLKVYLPRHGIGRDSSVEESDITGTEFSSVIRITPATPKSGGVPGMWSAAVGGENASSLASVNGKRVEVIKYQLADSRALQRERLKKRMSRLSVSSNRSSMVSLAPPGQHLPPGPGQFVTQTTGQSTPSIFNTAGLWNRRRPGTDAAGELKHGARVSSMPVTTSTGGAKAHLGAQSGLAHSFGTSLAQRRSSSSGAVLASDHHSPSLIAGPTTRRTPPGSHRDMETPPLFKPAERPPAAAAASTTTHTRGQGFWTRLRAPPSSPTYPLSLLVVCGVLAFALGYALQLFLVDPG</sequence>
<dbReference type="Pfam" id="PF01852">
    <property type="entry name" value="START"/>
    <property type="match status" value="2"/>
</dbReference>
<feature type="compositionally biased region" description="Polar residues" evidence="1">
    <location>
        <begin position="1208"/>
        <end position="1225"/>
    </location>
</feature>
<feature type="compositionally biased region" description="Acidic residues" evidence="1">
    <location>
        <begin position="1140"/>
        <end position="1153"/>
    </location>
</feature>
<evidence type="ECO:0000256" key="2">
    <source>
        <dbReference type="SAM" id="Phobius"/>
    </source>
</evidence>
<keyword evidence="2" id="KW-1133">Transmembrane helix</keyword>
<dbReference type="STRING" id="109895.A0A507DVE0"/>
<keyword evidence="2" id="KW-0812">Transmembrane</keyword>
<proteinExistence type="predicted"/>
<reference evidence="4 5" key="1">
    <citation type="journal article" date="2019" name="Sci. Rep.">
        <title>Comparative genomics of chytrid fungi reveal insights into the obligate biotrophic and pathogenic lifestyle of Synchytrium endobioticum.</title>
        <authorList>
            <person name="van de Vossenberg B.T.L.H."/>
            <person name="Warris S."/>
            <person name="Nguyen H.D.T."/>
            <person name="van Gent-Pelzer M.P.E."/>
            <person name="Joly D.L."/>
            <person name="van de Geest H.C."/>
            <person name="Bonants P.J.M."/>
            <person name="Smith D.S."/>
            <person name="Levesque C.A."/>
            <person name="van der Lee T.A.J."/>
        </authorList>
    </citation>
    <scope>NUCLEOTIDE SEQUENCE [LARGE SCALE GENOMIC DNA]</scope>
    <source>
        <strain evidence="4 5">CBS 809.83</strain>
    </source>
</reference>
<organism evidence="4 5">
    <name type="scientific">Powellomyces hirtus</name>
    <dbReference type="NCBI Taxonomy" id="109895"/>
    <lineage>
        <taxon>Eukaryota</taxon>
        <taxon>Fungi</taxon>
        <taxon>Fungi incertae sedis</taxon>
        <taxon>Chytridiomycota</taxon>
        <taxon>Chytridiomycota incertae sedis</taxon>
        <taxon>Chytridiomycetes</taxon>
        <taxon>Spizellomycetales</taxon>
        <taxon>Powellomycetaceae</taxon>
        <taxon>Powellomyces</taxon>
    </lineage>
</organism>
<dbReference type="PANTHER" id="PTHR19308">
    <property type="entry name" value="PHOSPHATIDYLCHOLINE TRANSFER PROTEIN"/>
    <property type="match status" value="1"/>
</dbReference>
<keyword evidence="2" id="KW-0472">Membrane</keyword>
<evidence type="ECO:0000256" key="1">
    <source>
        <dbReference type="SAM" id="MobiDB-lite"/>
    </source>
</evidence>
<gene>
    <name evidence="4" type="ORF">PhCBS80983_g05550</name>
</gene>
<feature type="region of interest" description="Disordered" evidence="1">
    <location>
        <begin position="810"/>
        <end position="841"/>
    </location>
</feature>